<feature type="region of interest" description="Disordered" evidence="1">
    <location>
        <begin position="38"/>
        <end position="57"/>
    </location>
</feature>
<dbReference type="Gramene" id="Solyc06g074560.1.1">
    <property type="protein sequence ID" value="Solyc06g074560.1.1.1"/>
    <property type="gene ID" value="Solyc06g074560.1"/>
</dbReference>
<dbReference type="InParanoid" id="A0A3Q7HW66"/>
<dbReference type="AlphaFoldDB" id="A0A3Q7HW66"/>
<dbReference type="PaxDb" id="4081-Solyc06g074560.1.1"/>
<feature type="compositionally biased region" description="Polar residues" evidence="1">
    <location>
        <begin position="40"/>
        <end position="54"/>
    </location>
</feature>
<dbReference type="Proteomes" id="UP000004994">
    <property type="component" value="Chromosome 6"/>
</dbReference>
<proteinExistence type="predicted"/>
<sequence length="75" mass="8472">MVEKKNGARTVLELWINVPRSKESEITEEGIRFKKDTAVRTASSTLPPNQQPSRQARPPLSLSFLHSASFFALFQ</sequence>
<reference evidence="2" key="1">
    <citation type="journal article" date="2012" name="Nature">
        <title>The tomato genome sequence provides insights into fleshy fruit evolution.</title>
        <authorList>
            <consortium name="Tomato Genome Consortium"/>
        </authorList>
    </citation>
    <scope>NUCLEOTIDE SEQUENCE [LARGE SCALE GENOMIC DNA]</scope>
    <source>
        <strain evidence="2">cv. Heinz 1706</strain>
    </source>
</reference>
<keyword evidence="3" id="KW-1185">Reference proteome</keyword>
<accession>A0A3Q7HW66</accession>
<evidence type="ECO:0000313" key="2">
    <source>
        <dbReference type="EnsemblPlants" id="Solyc06g074560.1.1.1"/>
    </source>
</evidence>
<reference evidence="2" key="2">
    <citation type="submission" date="2019-01" db="UniProtKB">
        <authorList>
            <consortium name="EnsemblPlants"/>
        </authorList>
    </citation>
    <scope>IDENTIFICATION</scope>
    <source>
        <strain evidence="2">cv. Heinz 1706</strain>
    </source>
</reference>
<organism evidence="2">
    <name type="scientific">Solanum lycopersicum</name>
    <name type="common">Tomato</name>
    <name type="synonym">Lycopersicon esculentum</name>
    <dbReference type="NCBI Taxonomy" id="4081"/>
    <lineage>
        <taxon>Eukaryota</taxon>
        <taxon>Viridiplantae</taxon>
        <taxon>Streptophyta</taxon>
        <taxon>Embryophyta</taxon>
        <taxon>Tracheophyta</taxon>
        <taxon>Spermatophyta</taxon>
        <taxon>Magnoliopsida</taxon>
        <taxon>eudicotyledons</taxon>
        <taxon>Gunneridae</taxon>
        <taxon>Pentapetalae</taxon>
        <taxon>asterids</taxon>
        <taxon>lamiids</taxon>
        <taxon>Solanales</taxon>
        <taxon>Solanaceae</taxon>
        <taxon>Solanoideae</taxon>
        <taxon>Solaneae</taxon>
        <taxon>Solanum</taxon>
        <taxon>Solanum subgen. Lycopersicon</taxon>
    </lineage>
</organism>
<dbReference type="EnsemblPlants" id="Solyc06g074560.1.1">
    <property type="protein sequence ID" value="Solyc06g074560.1.1.1"/>
    <property type="gene ID" value="Solyc06g074560.1"/>
</dbReference>
<evidence type="ECO:0000313" key="3">
    <source>
        <dbReference type="Proteomes" id="UP000004994"/>
    </source>
</evidence>
<protein>
    <submittedName>
        <fullName evidence="2">Uncharacterized protein</fullName>
    </submittedName>
</protein>
<name>A0A3Q7HW66_SOLLC</name>
<evidence type="ECO:0000256" key="1">
    <source>
        <dbReference type="SAM" id="MobiDB-lite"/>
    </source>
</evidence>